<sequence>MSYLVFCQSCMTMRSSAKETRQHFEKAGIAYQSKLLTIREHRIHVITSGDSTLPALVFIHGSPGSWDAFKTFMVEKRLLEKYYLVAIDRPGFGFSDFGEAQTLQTQTELLHEAIKKLRLKSVALVGHSMGGPVVCDLAGTYPEFYKQLYVLAGSVDPAAEKPERWRQVIKVKPVRYLIPRALRTSNDELYWLKSDLYDLKPKLKYITGNVRIVHGTKDRLVPYSNVDFLKKTLTAAQKVDVVTIENADHFIPWSHYEIVLAALVNE</sequence>
<dbReference type="InterPro" id="IPR000073">
    <property type="entry name" value="AB_hydrolase_1"/>
</dbReference>
<dbReference type="Pfam" id="PF00561">
    <property type="entry name" value="Abhydrolase_1"/>
    <property type="match status" value="1"/>
</dbReference>
<comment type="caution">
    <text evidence="2">The sequence shown here is derived from an EMBL/GenBank/DDBJ whole genome shotgun (WGS) entry which is preliminary data.</text>
</comment>
<evidence type="ECO:0000313" key="2">
    <source>
        <dbReference type="EMBL" id="OYQ45525.1"/>
    </source>
</evidence>
<dbReference type="Gene3D" id="3.40.50.1820">
    <property type="entry name" value="alpha/beta hydrolase"/>
    <property type="match status" value="1"/>
</dbReference>
<keyword evidence="3" id="KW-1185">Reference proteome</keyword>
<dbReference type="InterPro" id="IPR029058">
    <property type="entry name" value="AB_hydrolase_fold"/>
</dbReference>
<dbReference type="GO" id="GO:0016020">
    <property type="term" value="C:membrane"/>
    <property type="evidence" value="ECO:0007669"/>
    <property type="project" value="TreeGrafter"/>
</dbReference>
<dbReference type="PANTHER" id="PTHR43798">
    <property type="entry name" value="MONOACYLGLYCEROL LIPASE"/>
    <property type="match status" value="1"/>
</dbReference>
<dbReference type="RefSeq" id="WP_094485861.1">
    <property type="nucleotide sequence ID" value="NZ_NOXX01000180.1"/>
</dbReference>
<protein>
    <recommendedName>
        <fullName evidence="1">AB hydrolase-1 domain-containing protein</fullName>
    </recommendedName>
</protein>
<feature type="domain" description="AB hydrolase-1" evidence="1">
    <location>
        <begin position="54"/>
        <end position="171"/>
    </location>
</feature>
<gene>
    <name evidence="2" type="ORF">CHX27_06015</name>
</gene>
<dbReference type="SUPFAM" id="SSF53474">
    <property type="entry name" value="alpha/beta-Hydrolases"/>
    <property type="match status" value="1"/>
</dbReference>
<dbReference type="Proteomes" id="UP000216035">
    <property type="component" value="Unassembled WGS sequence"/>
</dbReference>
<reference evidence="2 3" key="1">
    <citation type="submission" date="2017-07" db="EMBL/GenBank/DDBJ databases">
        <title>Flavobacterium cyanobacteriorum sp. nov., isolated from cyanobacterial aggregates in a eutrophic lake.</title>
        <authorList>
            <person name="Cai H."/>
        </authorList>
    </citation>
    <scope>NUCLEOTIDE SEQUENCE [LARGE SCALE GENOMIC DNA]</scope>
    <source>
        <strain evidence="2 3">TH167</strain>
    </source>
</reference>
<dbReference type="PANTHER" id="PTHR43798:SF33">
    <property type="entry name" value="HYDROLASE, PUTATIVE (AFU_ORTHOLOGUE AFUA_2G14860)-RELATED"/>
    <property type="match status" value="1"/>
</dbReference>
<dbReference type="AlphaFoldDB" id="A0A255ZX86"/>
<dbReference type="PRINTS" id="PR00111">
    <property type="entry name" value="ABHYDROLASE"/>
</dbReference>
<organism evidence="2 3">
    <name type="scientific">Flavobacterium aurantiibacter</name>
    <dbReference type="NCBI Taxonomy" id="2023067"/>
    <lineage>
        <taxon>Bacteria</taxon>
        <taxon>Pseudomonadati</taxon>
        <taxon>Bacteroidota</taxon>
        <taxon>Flavobacteriia</taxon>
        <taxon>Flavobacteriales</taxon>
        <taxon>Flavobacteriaceae</taxon>
        <taxon>Flavobacterium</taxon>
    </lineage>
</organism>
<evidence type="ECO:0000259" key="1">
    <source>
        <dbReference type="Pfam" id="PF00561"/>
    </source>
</evidence>
<dbReference type="EMBL" id="NOXX01000180">
    <property type="protein sequence ID" value="OYQ45525.1"/>
    <property type="molecule type" value="Genomic_DNA"/>
</dbReference>
<dbReference type="InterPro" id="IPR050266">
    <property type="entry name" value="AB_hydrolase_sf"/>
</dbReference>
<dbReference type="OrthoDB" id="1224630at2"/>
<proteinExistence type="predicted"/>
<name>A0A255ZX86_9FLAO</name>
<accession>A0A255ZX86</accession>
<evidence type="ECO:0000313" key="3">
    <source>
        <dbReference type="Proteomes" id="UP000216035"/>
    </source>
</evidence>